<comment type="caution">
    <text evidence="2">The sequence shown here is derived from an EMBL/GenBank/DDBJ whole genome shotgun (WGS) entry which is preliminary data.</text>
</comment>
<dbReference type="InterPro" id="IPR017926">
    <property type="entry name" value="GATASE"/>
</dbReference>
<evidence type="ECO:0000313" key="3">
    <source>
        <dbReference type="Proteomes" id="UP001481413"/>
    </source>
</evidence>
<evidence type="ECO:0000259" key="1">
    <source>
        <dbReference type="Pfam" id="PF00117"/>
    </source>
</evidence>
<dbReference type="PANTHER" id="PTHR42695:SF5">
    <property type="entry name" value="GLUTAMINE AMIDOTRANSFERASE YLR126C-RELATED"/>
    <property type="match status" value="1"/>
</dbReference>
<protein>
    <submittedName>
        <fullName evidence="2">Glutamine amidotransferase</fullName>
    </submittedName>
</protein>
<dbReference type="RefSeq" id="WP_353295048.1">
    <property type="nucleotide sequence ID" value="NZ_BAABWH010000005.1"/>
</dbReference>
<keyword evidence="3" id="KW-1185">Reference proteome</keyword>
<accession>A0ABQ0A0J4</accession>
<dbReference type="PANTHER" id="PTHR42695">
    <property type="entry name" value="GLUTAMINE AMIDOTRANSFERASE YLR126C-RELATED"/>
    <property type="match status" value="1"/>
</dbReference>
<dbReference type="PROSITE" id="PS51273">
    <property type="entry name" value="GATASE_TYPE_1"/>
    <property type="match status" value="1"/>
</dbReference>
<reference evidence="2 3" key="1">
    <citation type="submission" date="2024-04" db="EMBL/GenBank/DDBJ databases">
        <title>Draft genome sequence of Thalassolituus maritimus NBRC 116585.</title>
        <authorList>
            <person name="Miyakawa T."/>
            <person name="Kusuya Y."/>
            <person name="Miura T."/>
        </authorList>
    </citation>
    <scope>NUCLEOTIDE SEQUENCE [LARGE SCALE GENOMIC DNA]</scope>
    <source>
        <strain evidence="2 3">5NW40-0001</strain>
    </source>
</reference>
<feature type="domain" description="Glutamine amidotransferase" evidence="1">
    <location>
        <begin position="16"/>
        <end position="190"/>
    </location>
</feature>
<name>A0ABQ0A0J4_9GAMM</name>
<dbReference type="SUPFAM" id="SSF52317">
    <property type="entry name" value="Class I glutamine amidotransferase-like"/>
    <property type="match status" value="1"/>
</dbReference>
<dbReference type="Gene3D" id="3.40.50.880">
    <property type="match status" value="1"/>
</dbReference>
<dbReference type="InterPro" id="IPR044992">
    <property type="entry name" value="ChyE-like"/>
</dbReference>
<dbReference type="InterPro" id="IPR029062">
    <property type="entry name" value="Class_I_gatase-like"/>
</dbReference>
<organism evidence="2 3">
    <name type="scientific">Thalassolituus maritimus</name>
    <dbReference type="NCBI Taxonomy" id="484498"/>
    <lineage>
        <taxon>Bacteria</taxon>
        <taxon>Pseudomonadati</taxon>
        <taxon>Pseudomonadota</taxon>
        <taxon>Gammaproteobacteria</taxon>
        <taxon>Oceanospirillales</taxon>
        <taxon>Oceanospirillaceae</taxon>
        <taxon>Thalassolituus</taxon>
    </lineage>
</organism>
<sequence>MATLGILECDLLYPDLIDDYTSYGTMLANLLRRFDPNLNIEYFDVHNAELPDQSQCDAYLLTGSKTGVYDDEPWITPLSDWLQSAHRRQERLMGICFGHQMLAHALGGHAGLSDKGWGVGNHMTEVDHRPLWLNDDLAAFQLIYSHKDQVTRLPEGGKRLAGSQFCEFAAWYLEDQILSFQGHPEFTPEYFERLLGRRREDVGEARLDAALNSIHQPNDDETIARWMLEFIHLPR</sequence>
<proteinExistence type="predicted"/>
<gene>
    <name evidence="2" type="ORF">NBRC116585_20440</name>
</gene>
<keyword evidence="2" id="KW-0315">Glutamine amidotransferase</keyword>
<dbReference type="Proteomes" id="UP001481413">
    <property type="component" value="Unassembled WGS sequence"/>
</dbReference>
<evidence type="ECO:0000313" key="2">
    <source>
        <dbReference type="EMBL" id="GAA6145926.1"/>
    </source>
</evidence>
<dbReference type="EMBL" id="BAABWH010000005">
    <property type="protein sequence ID" value="GAA6145926.1"/>
    <property type="molecule type" value="Genomic_DNA"/>
</dbReference>
<dbReference type="CDD" id="cd01741">
    <property type="entry name" value="GATase1_1"/>
    <property type="match status" value="1"/>
</dbReference>
<dbReference type="Pfam" id="PF00117">
    <property type="entry name" value="GATase"/>
    <property type="match status" value="1"/>
</dbReference>